<dbReference type="CDD" id="cd06320">
    <property type="entry name" value="PBP1_allose_binding"/>
    <property type="match status" value="1"/>
</dbReference>
<evidence type="ECO:0000256" key="3">
    <source>
        <dbReference type="ARBA" id="ARBA00022729"/>
    </source>
</evidence>
<proteinExistence type="inferred from homology"/>
<comment type="similarity">
    <text evidence="2">Belongs to the bacterial solute-binding protein 2 family.</text>
</comment>
<feature type="signal peptide" evidence="5">
    <location>
        <begin position="1"/>
        <end position="19"/>
    </location>
</feature>
<dbReference type="Gene3D" id="3.40.50.2300">
    <property type="match status" value="2"/>
</dbReference>
<feature type="chain" id="PRO_5039213993" evidence="5">
    <location>
        <begin position="20"/>
        <end position="367"/>
    </location>
</feature>
<comment type="caution">
    <text evidence="7">The sequence shown here is derived from an EMBL/GenBank/DDBJ whole genome shotgun (WGS) entry which is preliminary data.</text>
</comment>
<accession>A0A844F5X1</accession>
<gene>
    <name evidence="7" type="ORF">FYJ37_06860</name>
</gene>
<dbReference type="InterPro" id="IPR025997">
    <property type="entry name" value="SBP_2_dom"/>
</dbReference>
<sequence>MKRKLVSLLLCVAMVATLAAGCGSGSGDSKDSSKEDSKKTEEKKDEGTKEVSTDTVFGKALAQVNEDLAPLPEKDTGKKLAAIESTLTNSFWVTMQEGYEDTAEEYGVSIDVQATDSDTDTTGQLDILNNMLVKDYEAIAVSPLTEDCLISGIVAANQNDVKIITTGNEVNEDSLKEAGGKIDAKITVDFYNQGVLGAQYIIDKTDGKGKVAVIAGNEGATQSDARRDGAKETFEDAGMEVVAVEQCDFDAQKAYDAAAAIIESNPDIVGIACGNDDMALGVVRALEEKDVKDQVAVVGVDFTEEAKAAIEEGTYDATVAMSPYLMGKEAVIIMLKALEGQDVSKVGDSTPMAVVDSTNVDQMSDWH</sequence>
<dbReference type="PANTHER" id="PTHR46847">
    <property type="entry name" value="D-ALLOSE-BINDING PERIPLASMIC PROTEIN-RELATED"/>
    <property type="match status" value="1"/>
</dbReference>
<dbReference type="EMBL" id="VUMB01000011">
    <property type="protein sequence ID" value="MSS40076.1"/>
    <property type="molecule type" value="Genomic_DNA"/>
</dbReference>
<dbReference type="GO" id="GO:0030246">
    <property type="term" value="F:carbohydrate binding"/>
    <property type="evidence" value="ECO:0007669"/>
    <property type="project" value="UniProtKB-ARBA"/>
</dbReference>
<dbReference type="GeneID" id="62694718"/>
<keyword evidence="3 5" id="KW-0732">Signal</keyword>
<dbReference type="Pfam" id="PF13407">
    <property type="entry name" value="Peripla_BP_4"/>
    <property type="match status" value="1"/>
</dbReference>
<evidence type="ECO:0000313" key="8">
    <source>
        <dbReference type="Proteomes" id="UP000462363"/>
    </source>
</evidence>
<dbReference type="GO" id="GO:0030313">
    <property type="term" value="C:cell envelope"/>
    <property type="evidence" value="ECO:0007669"/>
    <property type="project" value="UniProtKB-SubCell"/>
</dbReference>
<dbReference type="SUPFAM" id="SSF53822">
    <property type="entry name" value="Periplasmic binding protein-like I"/>
    <property type="match status" value="1"/>
</dbReference>
<dbReference type="InterPro" id="IPR028082">
    <property type="entry name" value="Peripla_BP_I"/>
</dbReference>
<evidence type="ECO:0000259" key="6">
    <source>
        <dbReference type="Pfam" id="PF13407"/>
    </source>
</evidence>
<evidence type="ECO:0000256" key="2">
    <source>
        <dbReference type="ARBA" id="ARBA00007639"/>
    </source>
</evidence>
<evidence type="ECO:0000256" key="4">
    <source>
        <dbReference type="SAM" id="MobiDB-lite"/>
    </source>
</evidence>
<comment type="subcellular location">
    <subcellularLocation>
        <location evidence="1">Cell envelope</location>
    </subcellularLocation>
</comment>
<evidence type="ECO:0000313" key="7">
    <source>
        <dbReference type="EMBL" id="MSS40076.1"/>
    </source>
</evidence>
<dbReference type="RefSeq" id="WP_004607248.1">
    <property type="nucleotide sequence ID" value="NZ_AP024846.1"/>
</dbReference>
<dbReference type="AlphaFoldDB" id="A0A844F5X1"/>
<name>A0A844F5X1_CLOSV</name>
<dbReference type="PROSITE" id="PS51257">
    <property type="entry name" value="PROKAR_LIPOPROTEIN"/>
    <property type="match status" value="1"/>
</dbReference>
<dbReference type="PANTHER" id="PTHR46847:SF1">
    <property type="entry name" value="D-ALLOSE-BINDING PERIPLASMIC PROTEIN-RELATED"/>
    <property type="match status" value="1"/>
</dbReference>
<organism evidence="7 8">
    <name type="scientific">Clostridium scindens (strain JCM 10418 / VPI 12708)</name>
    <dbReference type="NCBI Taxonomy" id="29347"/>
    <lineage>
        <taxon>Bacteria</taxon>
        <taxon>Bacillati</taxon>
        <taxon>Bacillota</taxon>
        <taxon>Clostridia</taxon>
        <taxon>Lachnospirales</taxon>
        <taxon>Lachnospiraceae</taxon>
    </lineage>
</organism>
<evidence type="ECO:0000256" key="1">
    <source>
        <dbReference type="ARBA" id="ARBA00004196"/>
    </source>
</evidence>
<evidence type="ECO:0000256" key="5">
    <source>
        <dbReference type="SAM" id="SignalP"/>
    </source>
</evidence>
<dbReference type="Proteomes" id="UP000462363">
    <property type="component" value="Unassembled WGS sequence"/>
</dbReference>
<feature type="region of interest" description="Disordered" evidence="4">
    <location>
        <begin position="22"/>
        <end position="52"/>
    </location>
</feature>
<feature type="domain" description="Periplasmic binding protein" evidence="6">
    <location>
        <begin position="86"/>
        <end position="341"/>
    </location>
</feature>
<feature type="compositionally biased region" description="Basic and acidic residues" evidence="4">
    <location>
        <begin position="28"/>
        <end position="52"/>
    </location>
</feature>
<protein>
    <submittedName>
        <fullName evidence="7">Substrate-binding domain-containing protein</fullName>
    </submittedName>
</protein>
<reference evidence="7 8" key="1">
    <citation type="submission" date="2019-08" db="EMBL/GenBank/DDBJ databases">
        <title>In-depth cultivation of the pig gut microbiome towards novel bacterial diversity and tailored functional studies.</title>
        <authorList>
            <person name="Wylensek D."/>
            <person name="Hitch T.C.A."/>
            <person name="Clavel T."/>
        </authorList>
    </citation>
    <scope>NUCLEOTIDE SEQUENCE [LARGE SCALE GENOMIC DNA]</scope>
    <source>
        <strain evidence="7 8">BL-389-WT-3D</strain>
    </source>
</reference>